<accession>A0A2N9JA90</accession>
<feature type="transmembrane region" description="Helical" evidence="1">
    <location>
        <begin position="148"/>
        <end position="169"/>
    </location>
</feature>
<sequence>MGSSGFRLEKFEDAYKLPKDRSGLPVPEGMNKKRLHFILGNWWLDFPSTGKTMVELWDAFTPRQPAIDGVIAIDLPTIRDLLTVFGAIKVPEVDDPLTAANVVERLSYAVEIEHAPRGDDRKAAVVVSLTLTSLVFGRIGRLSGMRMLIRSLVVGLGTMGVSYLAGVVLL</sequence>
<dbReference type="InterPro" id="IPR025101">
    <property type="entry name" value="DUF4012"/>
</dbReference>
<protein>
    <submittedName>
        <fullName evidence="2">Uncharacterized protein</fullName>
    </submittedName>
</protein>
<name>A0A2N9JA90_9ACTN</name>
<reference evidence="2 3" key="1">
    <citation type="submission" date="2018-02" db="EMBL/GenBank/DDBJ databases">
        <authorList>
            <person name="Cohen D.B."/>
            <person name="Kent A.D."/>
        </authorList>
    </citation>
    <scope>NUCLEOTIDE SEQUENCE [LARGE SCALE GENOMIC DNA]</scope>
    <source>
        <strain evidence="2">1</strain>
    </source>
</reference>
<dbReference type="Pfam" id="PF13196">
    <property type="entry name" value="DUF4012"/>
    <property type="match status" value="1"/>
</dbReference>
<organism evidence="2 3">
    <name type="scientific">Micropruina glycogenica</name>
    <dbReference type="NCBI Taxonomy" id="75385"/>
    <lineage>
        <taxon>Bacteria</taxon>
        <taxon>Bacillati</taxon>
        <taxon>Actinomycetota</taxon>
        <taxon>Actinomycetes</taxon>
        <taxon>Propionibacteriales</taxon>
        <taxon>Nocardioidaceae</taxon>
        <taxon>Micropruina</taxon>
    </lineage>
</organism>
<gene>
    <name evidence="2" type="ORF">MPLG2_0061</name>
</gene>
<dbReference type="AlphaFoldDB" id="A0A2N9JA90"/>
<keyword evidence="1" id="KW-1133">Transmembrane helix</keyword>
<dbReference type="EMBL" id="LT985188">
    <property type="protein sequence ID" value="SPD85097.1"/>
    <property type="molecule type" value="Genomic_DNA"/>
</dbReference>
<dbReference type="OrthoDB" id="5064018at2"/>
<keyword evidence="1" id="KW-0812">Transmembrane</keyword>
<proteinExistence type="predicted"/>
<keyword evidence="1" id="KW-0472">Membrane</keyword>
<dbReference type="Proteomes" id="UP000238164">
    <property type="component" value="Chromosome 1"/>
</dbReference>
<keyword evidence="3" id="KW-1185">Reference proteome</keyword>
<evidence type="ECO:0000313" key="3">
    <source>
        <dbReference type="Proteomes" id="UP000238164"/>
    </source>
</evidence>
<evidence type="ECO:0000256" key="1">
    <source>
        <dbReference type="SAM" id="Phobius"/>
    </source>
</evidence>
<dbReference type="KEGG" id="mgg:MPLG2_0061"/>
<evidence type="ECO:0000313" key="2">
    <source>
        <dbReference type="EMBL" id="SPD85097.1"/>
    </source>
</evidence>